<protein>
    <submittedName>
        <fullName evidence="1">Uncharacterized protein</fullName>
    </submittedName>
</protein>
<gene>
    <name evidence="1" type="ORF">BOLC9T55678H</name>
</gene>
<sequence length="214" mass="23845">MKHNKTNETGGSCIRRTFKILKSLLNIMQSLQESQGKLKVASSELATRAQTLPPGLNRRRLIVEKSFAAGEATEDVKSRLYSVLTPKLRQDLLLAVSIFAGSTTAKDLKRFCTYRNSSVCSPTVRIIAFQAIDPGSTTVRHTELYRGSKNSETTLILTDARGQQVFDLHHLVGIQTEDAKSFAEILASWRHRLALDATNVENAFTEVLTQIYCM</sequence>
<evidence type="ECO:0000313" key="1">
    <source>
        <dbReference type="EMBL" id="VDD30355.1"/>
    </source>
</evidence>
<name>A0A3P6E7Y1_BRAOL</name>
<dbReference type="EMBL" id="LR031875">
    <property type="protein sequence ID" value="VDD30355.1"/>
    <property type="molecule type" value="Genomic_DNA"/>
</dbReference>
<dbReference type="AlphaFoldDB" id="A0A3P6E7Y1"/>
<proteinExistence type="predicted"/>
<organism evidence="1">
    <name type="scientific">Brassica oleracea</name>
    <name type="common">Wild cabbage</name>
    <dbReference type="NCBI Taxonomy" id="3712"/>
    <lineage>
        <taxon>Eukaryota</taxon>
        <taxon>Viridiplantae</taxon>
        <taxon>Streptophyta</taxon>
        <taxon>Embryophyta</taxon>
        <taxon>Tracheophyta</taxon>
        <taxon>Spermatophyta</taxon>
        <taxon>Magnoliopsida</taxon>
        <taxon>eudicotyledons</taxon>
        <taxon>Gunneridae</taxon>
        <taxon>Pentapetalae</taxon>
        <taxon>rosids</taxon>
        <taxon>malvids</taxon>
        <taxon>Brassicales</taxon>
        <taxon>Brassicaceae</taxon>
        <taxon>Brassiceae</taxon>
        <taxon>Brassica</taxon>
    </lineage>
</organism>
<accession>A0A3P6E7Y1</accession>
<reference evidence="1" key="1">
    <citation type="submission" date="2018-11" db="EMBL/GenBank/DDBJ databases">
        <authorList>
            <consortium name="Genoscope - CEA"/>
            <person name="William W."/>
        </authorList>
    </citation>
    <scope>NUCLEOTIDE SEQUENCE</scope>
</reference>